<dbReference type="KEGG" id="ssl:SS1G_05616"/>
<keyword evidence="1" id="KW-0175">Coiled coil</keyword>
<dbReference type="RefSeq" id="XP_001592696.1">
    <property type="nucleotide sequence ID" value="XM_001592646.1"/>
</dbReference>
<gene>
    <name evidence="2" type="ORF">SS1G_05616</name>
</gene>
<accession>A7EJX1</accession>
<evidence type="ECO:0000313" key="2">
    <source>
        <dbReference type="EMBL" id="EDO03137.1"/>
    </source>
</evidence>
<dbReference type="HOGENOM" id="CLU_2159927_0_0_1"/>
<sequence>MTTMICNSTKLYNKETLSSYIDLRIIHLIALYRPIKYVNLLAFPRGPSSYGQISCYFVTGTRLTVEKSYEDELANVKEKNRSLREKAQKLKEEMKQYIPPGRVLIPPDRIS</sequence>
<dbReference type="EMBL" id="CH476627">
    <property type="protein sequence ID" value="EDO03137.1"/>
    <property type="molecule type" value="Genomic_DNA"/>
</dbReference>
<proteinExistence type="predicted"/>
<evidence type="ECO:0000313" key="3">
    <source>
        <dbReference type="Proteomes" id="UP000001312"/>
    </source>
</evidence>
<name>A7EJX1_SCLS1</name>
<evidence type="ECO:0000256" key="1">
    <source>
        <dbReference type="SAM" id="Coils"/>
    </source>
</evidence>
<dbReference type="GeneID" id="5488884"/>
<reference evidence="3" key="1">
    <citation type="journal article" date="2011" name="PLoS Genet.">
        <title>Genomic analysis of the necrotrophic fungal pathogens Sclerotinia sclerotiorum and Botrytis cinerea.</title>
        <authorList>
            <person name="Amselem J."/>
            <person name="Cuomo C.A."/>
            <person name="van Kan J.A."/>
            <person name="Viaud M."/>
            <person name="Benito E.P."/>
            <person name="Couloux A."/>
            <person name="Coutinho P.M."/>
            <person name="de Vries R.P."/>
            <person name="Dyer P.S."/>
            <person name="Fillinger S."/>
            <person name="Fournier E."/>
            <person name="Gout L."/>
            <person name="Hahn M."/>
            <person name="Kohn L."/>
            <person name="Lapalu N."/>
            <person name="Plummer K.M."/>
            <person name="Pradier J.M."/>
            <person name="Quevillon E."/>
            <person name="Sharon A."/>
            <person name="Simon A."/>
            <person name="ten Have A."/>
            <person name="Tudzynski B."/>
            <person name="Tudzynski P."/>
            <person name="Wincker P."/>
            <person name="Andrew M."/>
            <person name="Anthouard V."/>
            <person name="Beever R.E."/>
            <person name="Beffa R."/>
            <person name="Benoit I."/>
            <person name="Bouzid O."/>
            <person name="Brault B."/>
            <person name="Chen Z."/>
            <person name="Choquer M."/>
            <person name="Collemare J."/>
            <person name="Cotton P."/>
            <person name="Danchin E.G."/>
            <person name="Da Silva C."/>
            <person name="Gautier A."/>
            <person name="Giraud C."/>
            <person name="Giraud T."/>
            <person name="Gonzalez C."/>
            <person name="Grossetete S."/>
            <person name="Guldener U."/>
            <person name="Henrissat B."/>
            <person name="Howlett B.J."/>
            <person name="Kodira C."/>
            <person name="Kretschmer M."/>
            <person name="Lappartient A."/>
            <person name="Leroch M."/>
            <person name="Levis C."/>
            <person name="Mauceli E."/>
            <person name="Neuveglise C."/>
            <person name="Oeser B."/>
            <person name="Pearson M."/>
            <person name="Poulain J."/>
            <person name="Poussereau N."/>
            <person name="Quesneville H."/>
            <person name="Rascle C."/>
            <person name="Schumacher J."/>
            <person name="Segurens B."/>
            <person name="Sexton A."/>
            <person name="Silva E."/>
            <person name="Sirven C."/>
            <person name="Soanes D.M."/>
            <person name="Talbot N.J."/>
            <person name="Templeton M."/>
            <person name="Yandava C."/>
            <person name="Yarden O."/>
            <person name="Zeng Q."/>
            <person name="Rollins J.A."/>
            <person name="Lebrun M.H."/>
            <person name="Dickman M."/>
        </authorList>
    </citation>
    <scope>NUCLEOTIDE SEQUENCE [LARGE SCALE GENOMIC DNA]</scope>
    <source>
        <strain evidence="3">ATCC 18683 / 1980 / Ss-1</strain>
    </source>
</reference>
<keyword evidence="3" id="KW-1185">Reference proteome</keyword>
<dbReference type="AlphaFoldDB" id="A7EJX1"/>
<organism evidence="2 3">
    <name type="scientific">Sclerotinia sclerotiorum (strain ATCC 18683 / 1980 / Ss-1)</name>
    <name type="common">White mold</name>
    <name type="synonym">Whetzelinia sclerotiorum</name>
    <dbReference type="NCBI Taxonomy" id="665079"/>
    <lineage>
        <taxon>Eukaryota</taxon>
        <taxon>Fungi</taxon>
        <taxon>Dikarya</taxon>
        <taxon>Ascomycota</taxon>
        <taxon>Pezizomycotina</taxon>
        <taxon>Leotiomycetes</taxon>
        <taxon>Helotiales</taxon>
        <taxon>Sclerotiniaceae</taxon>
        <taxon>Sclerotinia</taxon>
    </lineage>
</organism>
<dbReference type="Proteomes" id="UP000001312">
    <property type="component" value="Unassembled WGS sequence"/>
</dbReference>
<feature type="coiled-coil region" evidence="1">
    <location>
        <begin position="66"/>
        <end position="96"/>
    </location>
</feature>
<protein>
    <submittedName>
        <fullName evidence="2">Uncharacterized protein</fullName>
    </submittedName>
</protein>
<dbReference type="InParanoid" id="A7EJX1"/>